<sequence length="73" mass="8055">MTEQTAVGFRIAGPIDDLSLAALTVVLLDGAATEDPPRVRRPRRRRYGRRRWRCTSGAPFTLTTKSVVEVGVS</sequence>
<evidence type="ECO:0000313" key="2">
    <source>
        <dbReference type="Proteomes" id="UP000503540"/>
    </source>
</evidence>
<dbReference type="AlphaFoldDB" id="A0A6G9YA39"/>
<protein>
    <recommendedName>
        <fullName evidence="3">Acyl-CoA carboxylase subunit epsilon</fullName>
    </recommendedName>
</protein>
<reference evidence="1 2" key="1">
    <citation type="journal article" date="2019" name="ACS Chem. Biol.">
        <title>Identification and Mobilization of a Cryptic Antibiotic Biosynthesis Gene Locus from a Human-Pathogenic Nocardia Isolate.</title>
        <authorList>
            <person name="Herisse M."/>
            <person name="Ishida K."/>
            <person name="Porter J.L."/>
            <person name="Howden B."/>
            <person name="Hertweck C."/>
            <person name="Stinear T.P."/>
            <person name="Pidot S.J."/>
        </authorList>
    </citation>
    <scope>NUCLEOTIDE SEQUENCE [LARGE SCALE GENOMIC DNA]</scope>
    <source>
        <strain evidence="1 2">AUSMDU00012717</strain>
    </source>
</reference>
<proteinExistence type="predicted"/>
<dbReference type="EMBL" id="CP046172">
    <property type="protein sequence ID" value="QIS10028.1"/>
    <property type="molecule type" value="Genomic_DNA"/>
</dbReference>
<organism evidence="1 2">
    <name type="scientific">Nocardia arthritidis</name>
    <dbReference type="NCBI Taxonomy" id="228602"/>
    <lineage>
        <taxon>Bacteria</taxon>
        <taxon>Bacillati</taxon>
        <taxon>Actinomycetota</taxon>
        <taxon>Actinomycetes</taxon>
        <taxon>Mycobacteriales</taxon>
        <taxon>Nocardiaceae</taxon>
        <taxon>Nocardia</taxon>
    </lineage>
</organism>
<dbReference type="RefSeq" id="WP_167473061.1">
    <property type="nucleotide sequence ID" value="NZ_CP046172.1"/>
</dbReference>
<evidence type="ECO:0000313" key="1">
    <source>
        <dbReference type="EMBL" id="QIS10028.1"/>
    </source>
</evidence>
<gene>
    <name evidence="1" type="ORF">F5544_10655</name>
</gene>
<name>A0A6G9YA39_9NOCA</name>
<dbReference type="KEGG" id="nah:F5544_10655"/>
<evidence type="ECO:0008006" key="3">
    <source>
        <dbReference type="Google" id="ProtNLM"/>
    </source>
</evidence>
<keyword evidence="2" id="KW-1185">Reference proteome</keyword>
<accession>A0A6G9YA39</accession>
<dbReference type="Proteomes" id="UP000503540">
    <property type="component" value="Chromosome"/>
</dbReference>